<dbReference type="Proteomes" id="UP001234178">
    <property type="component" value="Unassembled WGS sequence"/>
</dbReference>
<evidence type="ECO:0000313" key="1">
    <source>
        <dbReference type="EMBL" id="KAK4024144.1"/>
    </source>
</evidence>
<reference evidence="1 2" key="1">
    <citation type="journal article" date="2023" name="Nucleic Acids Res.">
        <title>The hologenome of Daphnia magna reveals possible DNA methylation and microbiome-mediated evolution of the host genome.</title>
        <authorList>
            <person name="Chaturvedi A."/>
            <person name="Li X."/>
            <person name="Dhandapani V."/>
            <person name="Marshall H."/>
            <person name="Kissane S."/>
            <person name="Cuenca-Cambronero M."/>
            <person name="Asole G."/>
            <person name="Calvet F."/>
            <person name="Ruiz-Romero M."/>
            <person name="Marangio P."/>
            <person name="Guigo R."/>
            <person name="Rago D."/>
            <person name="Mirbahai L."/>
            <person name="Eastwood N."/>
            <person name="Colbourne J.K."/>
            <person name="Zhou J."/>
            <person name="Mallon E."/>
            <person name="Orsini L."/>
        </authorList>
    </citation>
    <scope>NUCLEOTIDE SEQUENCE [LARGE SCALE GENOMIC DNA]</scope>
    <source>
        <strain evidence="1">LRV0_1</strain>
    </source>
</reference>
<comment type="caution">
    <text evidence="1">The sequence shown here is derived from an EMBL/GenBank/DDBJ whole genome shotgun (WGS) entry which is preliminary data.</text>
</comment>
<organism evidence="1 2">
    <name type="scientific">Daphnia magna</name>
    <dbReference type="NCBI Taxonomy" id="35525"/>
    <lineage>
        <taxon>Eukaryota</taxon>
        <taxon>Metazoa</taxon>
        <taxon>Ecdysozoa</taxon>
        <taxon>Arthropoda</taxon>
        <taxon>Crustacea</taxon>
        <taxon>Branchiopoda</taxon>
        <taxon>Diplostraca</taxon>
        <taxon>Cladocera</taxon>
        <taxon>Anomopoda</taxon>
        <taxon>Daphniidae</taxon>
        <taxon>Daphnia</taxon>
    </lineage>
</organism>
<dbReference type="EMBL" id="JAOYFB010000037">
    <property type="protein sequence ID" value="KAK4024144.1"/>
    <property type="molecule type" value="Genomic_DNA"/>
</dbReference>
<sequence length="226" mass="25505">MGEDDCHYAANASKFGEDPHSTLLPSDVRLMAEHPFDIHPKEVISEVLRMSDGIFPGGLVIFKRYPRDIQFRDRAVPRMSVGPTCAMWGGHQGQQHTRGRGSSEKIALNVEDRPRSVLTTEDRCNHYTTTLKYCDEQTLAADVRKLLEHIKTEAKTLTPTRHDIVQLPATCIAEWNILMDVLKSESNKQIIVNDFARLGGSIENYICRDYQTGFAGCYLFCTTNSL</sequence>
<accession>A0ABR0AGE4</accession>
<name>A0ABR0AGE4_9CRUS</name>
<protein>
    <submittedName>
        <fullName evidence="1">Uncharacterized protein</fullName>
    </submittedName>
</protein>
<evidence type="ECO:0000313" key="2">
    <source>
        <dbReference type="Proteomes" id="UP001234178"/>
    </source>
</evidence>
<keyword evidence="2" id="KW-1185">Reference proteome</keyword>
<proteinExistence type="predicted"/>
<gene>
    <name evidence="1" type="ORF">OUZ56_009532</name>
</gene>